<accession>S7NR12</accession>
<feature type="region of interest" description="Disordered" evidence="1">
    <location>
        <begin position="96"/>
        <end position="123"/>
    </location>
</feature>
<sequence length="142" mass="15395">MENNMIVFVEKNVLEDPIGSDDNFGPLKRKNIMMTCPIRSILSYAGEETGPCFPRAARPPPGLPLRDPFHFENFQSQVIHVSQGNAATVLQSQLNLHGQQNQAQMPPSGTQGPAKASTVDSHASQTSAVSIYKLTVPNGLKP</sequence>
<name>S7NR12_MYOBR</name>
<evidence type="ECO:0000313" key="2">
    <source>
        <dbReference type="EMBL" id="EPQ20154.1"/>
    </source>
</evidence>
<dbReference type="Proteomes" id="UP000052978">
    <property type="component" value="Unassembled WGS sequence"/>
</dbReference>
<keyword evidence="2" id="KW-0418">Kinase</keyword>
<keyword evidence="3" id="KW-1185">Reference proteome</keyword>
<dbReference type="AlphaFoldDB" id="S7NR12"/>
<gene>
    <name evidence="2" type="ORF">D623_10014254</name>
</gene>
<proteinExistence type="predicted"/>
<evidence type="ECO:0000256" key="1">
    <source>
        <dbReference type="SAM" id="MobiDB-lite"/>
    </source>
</evidence>
<organism evidence="2 3">
    <name type="scientific">Myotis brandtii</name>
    <name type="common">Brandt's bat</name>
    <dbReference type="NCBI Taxonomy" id="109478"/>
    <lineage>
        <taxon>Eukaryota</taxon>
        <taxon>Metazoa</taxon>
        <taxon>Chordata</taxon>
        <taxon>Craniata</taxon>
        <taxon>Vertebrata</taxon>
        <taxon>Euteleostomi</taxon>
        <taxon>Mammalia</taxon>
        <taxon>Eutheria</taxon>
        <taxon>Laurasiatheria</taxon>
        <taxon>Chiroptera</taxon>
        <taxon>Yangochiroptera</taxon>
        <taxon>Vespertilionidae</taxon>
        <taxon>Myotis</taxon>
    </lineage>
</organism>
<protein>
    <submittedName>
        <fullName evidence="2">NAD kinase</fullName>
    </submittedName>
</protein>
<dbReference type="GO" id="GO:0016301">
    <property type="term" value="F:kinase activity"/>
    <property type="evidence" value="ECO:0007669"/>
    <property type="project" value="UniProtKB-KW"/>
</dbReference>
<feature type="compositionally biased region" description="Polar residues" evidence="1">
    <location>
        <begin position="96"/>
        <end position="111"/>
    </location>
</feature>
<dbReference type="EMBL" id="KE164791">
    <property type="protein sequence ID" value="EPQ20154.1"/>
    <property type="molecule type" value="Genomic_DNA"/>
</dbReference>
<keyword evidence="2" id="KW-0808">Transferase</keyword>
<evidence type="ECO:0000313" key="3">
    <source>
        <dbReference type="Proteomes" id="UP000052978"/>
    </source>
</evidence>
<reference evidence="2 3" key="1">
    <citation type="journal article" date="2013" name="Nat. Commun.">
        <title>Genome analysis reveals insights into physiology and longevity of the Brandt's bat Myotis brandtii.</title>
        <authorList>
            <person name="Seim I."/>
            <person name="Fang X."/>
            <person name="Xiong Z."/>
            <person name="Lobanov A.V."/>
            <person name="Huang Z."/>
            <person name="Ma S."/>
            <person name="Feng Y."/>
            <person name="Turanov A.A."/>
            <person name="Zhu Y."/>
            <person name="Lenz T.L."/>
            <person name="Gerashchenko M.V."/>
            <person name="Fan D."/>
            <person name="Hee Yim S."/>
            <person name="Yao X."/>
            <person name="Jordan D."/>
            <person name="Xiong Y."/>
            <person name="Ma Y."/>
            <person name="Lyapunov A.N."/>
            <person name="Chen G."/>
            <person name="Kulakova O.I."/>
            <person name="Sun Y."/>
            <person name="Lee S.G."/>
            <person name="Bronson R.T."/>
            <person name="Moskalev A.A."/>
            <person name="Sunyaev S.R."/>
            <person name="Zhang G."/>
            <person name="Krogh A."/>
            <person name="Wang J."/>
            <person name="Gladyshev V.N."/>
        </authorList>
    </citation>
    <scope>NUCLEOTIDE SEQUENCE [LARGE SCALE GENOMIC DNA]</scope>
</reference>